<sequence length="88" mass="10520">MDIINELKRIGKSEINWSISYFYDNCWQVRLGDDLNGFTWEASFDSFEKAVNKLIQEIIRKFPDSDYIKQLHKRSSSVFQGLDFFEEK</sequence>
<protein>
    <submittedName>
        <fullName evidence="1">Uncharacterized protein</fullName>
    </submittedName>
</protein>
<organism evidence="1">
    <name type="scientific">marine sediment metagenome</name>
    <dbReference type="NCBI Taxonomy" id="412755"/>
    <lineage>
        <taxon>unclassified sequences</taxon>
        <taxon>metagenomes</taxon>
        <taxon>ecological metagenomes</taxon>
    </lineage>
</organism>
<comment type="caution">
    <text evidence="1">The sequence shown here is derived from an EMBL/GenBank/DDBJ whole genome shotgun (WGS) entry which is preliminary data.</text>
</comment>
<dbReference type="EMBL" id="LAZR01062146">
    <property type="protein sequence ID" value="KKK62130.1"/>
    <property type="molecule type" value="Genomic_DNA"/>
</dbReference>
<proteinExistence type="predicted"/>
<evidence type="ECO:0000313" key="1">
    <source>
        <dbReference type="EMBL" id="KKK62130.1"/>
    </source>
</evidence>
<reference evidence="1" key="1">
    <citation type="journal article" date="2015" name="Nature">
        <title>Complex archaea that bridge the gap between prokaryotes and eukaryotes.</title>
        <authorList>
            <person name="Spang A."/>
            <person name="Saw J.H."/>
            <person name="Jorgensen S.L."/>
            <person name="Zaremba-Niedzwiedzka K."/>
            <person name="Martijn J."/>
            <person name="Lind A.E."/>
            <person name="van Eijk R."/>
            <person name="Schleper C."/>
            <person name="Guy L."/>
            <person name="Ettema T.J."/>
        </authorList>
    </citation>
    <scope>NUCLEOTIDE SEQUENCE</scope>
</reference>
<gene>
    <name evidence="1" type="ORF">LCGC14_3007440</name>
</gene>
<accession>A0A0F8XLZ5</accession>
<dbReference type="AlphaFoldDB" id="A0A0F8XLZ5"/>
<name>A0A0F8XLZ5_9ZZZZ</name>